<dbReference type="OrthoDB" id="6162130at2759"/>
<evidence type="ECO:0008006" key="5">
    <source>
        <dbReference type="Google" id="ProtNLM"/>
    </source>
</evidence>
<protein>
    <recommendedName>
        <fullName evidence="5">TIR domain-containing protein</fullName>
    </recommendedName>
</protein>
<feature type="compositionally biased region" description="Basic and acidic residues" evidence="1">
    <location>
        <begin position="201"/>
        <end position="220"/>
    </location>
</feature>
<evidence type="ECO:0000313" key="4">
    <source>
        <dbReference type="Proteomes" id="UP000014760"/>
    </source>
</evidence>
<reference evidence="3" key="3">
    <citation type="submission" date="2015-06" db="UniProtKB">
        <authorList>
            <consortium name="EnsemblMetazoa"/>
        </authorList>
    </citation>
    <scope>IDENTIFICATION</scope>
</reference>
<keyword evidence="4" id="KW-1185">Reference proteome</keyword>
<dbReference type="EMBL" id="KB291940">
    <property type="protein sequence ID" value="ELU18420.1"/>
    <property type="molecule type" value="Genomic_DNA"/>
</dbReference>
<feature type="region of interest" description="Disordered" evidence="1">
    <location>
        <begin position="201"/>
        <end position="262"/>
    </location>
</feature>
<dbReference type="EMBL" id="AMQN01034907">
    <property type="status" value="NOT_ANNOTATED_CDS"/>
    <property type="molecule type" value="Genomic_DNA"/>
</dbReference>
<dbReference type="AlphaFoldDB" id="R7VM89"/>
<organism evidence="2">
    <name type="scientific">Capitella teleta</name>
    <name type="common">Polychaete worm</name>
    <dbReference type="NCBI Taxonomy" id="283909"/>
    <lineage>
        <taxon>Eukaryota</taxon>
        <taxon>Metazoa</taxon>
        <taxon>Spiralia</taxon>
        <taxon>Lophotrochozoa</taxon>
        <taxon>Annelida</taxon>
        <taxon>Polychaeta</taxon>
        <taxon>Sedentaria</taxon>
        <taxon>Scolecida</taxon>
        <taxon>Capitellidae</taxon>
        <taxon>Capitella</taxon>
    </lineage>
</organism>
<dbReference type="EnsemblMetazoa" id="CapteT196475">
    <property type="protein sequence ID" value="CapteP196475"/>
    <property type="gene ID" value="CapteG196475"/>
</dbReference>
<evidence type="ECO:0000313" key="3">
    <source>
        <dbReference type="EnsemblMetazoa" id="CapteP196475"/>
    </source>
</evidence>
<dbReference type="InterPro" id="IPR035897">
    <property type="entry name" value="Toll_tir_struct_dom_sf"/>
</dbReference>
<dbReference type="Gene3D" id="3.40.50.10140">
    <property type="entry name" value="Toll/interleukin-1 receptor homology (TIR) domain"/>
    <property type="match status" value="1"/>
</dbReference>
<dbReference type="HOGENOM" id="CLU_1063813_0_0_1"/>
<evidence type="ECO:0000256" key="1">
    <source>
        <dbReference type="SAM" id="MobiDB-lite"/>
    </source>
</evidence>
<accession>R7VM89</accession>
<dbReference type="Proteomes" id="UP000014760">
    <property type="component" value="Unassembled WGS sequence"/>
</dbReference>
<reference evidence="4" key="1">
    <citation type="submission" date="2012-12" db="EMBL/GenBank/DDBJ databases">
        <authorList>
            <person name="Hellsten U."/>
            <person name="Grimwood J."/>
            <person name="Chapman J.A."/>
            <person name="Shapiro H."/>
            <person name="Aerts A."/>
            <person name="Otillar R.P."/>
            <person name="Terry A.Y."/>
            <person name="Boore J.L."/>
            <person name="Simakov O."/>
            <person name="Marletaz F."/>
            <person name="Cho S.-J."/>
            <person name="Edsinger-Gonzales E."/>
            <person name="Havlak P."/>
            <person name="Kuo D.-H."/>
            <person name="Larsson T."/>
            <person name="Lv J."/>
            <person name="Arendt D."/>
            <person name="Savage R."/>
            <person name="Osoegawa K."/>
            <person name="de Jong P."/>
            <person name="Lindberg D.R."/>
            <person name="Seaver E.C."/>
            <person name="Weisblat D.A."/>
            <person name="Putnam N.H."/>
            <person name="Grigoriev I.V."/>
            <person name="Rokhsar D.S."/>
        </authorList>
    </citation>
    <scope>NUCLEOTIDE SEQUENCE</scope>
    <source>
        <strain evidence="4">I ESC-2004</strain>
    </source>
</reference>
<feature type="region of interest" description="Disordered" evidence="1">
    <location>
        <begin position="1"/>
        <end position="20"/>
    </location>
</feature>
<gene>
    <name evidence="2" type="ORF">CAPTEDRAFT_196475</name>
</gene>
<name>R7VM89_CAPTE</name>
<evidence type="ECO:0000313" key="2">
    <source>
        <dbReference type="EMBL" id="ELU18420.1"/>
    </source>
</evidence>
<proteinExistence type="predicted"/>
<reference evidence="2 4" key="2">
    <citation type="journal article" date="2013" name="Nature">
        <title>Insights into bilaterian evolution from three spiralian genomes.</title>
        <authorList>
            <person name="Simakov O."/>
            <person name="Marletaz F."/>
            <person name="Cho S.J."/>
            <person name="Edsinger-Gonzales E."/>
            <person name="Havlak P."/>
            <person name="Hellsten U."/>
            <person name="Kuo D.H."/>
            <person name="Larsson T."/>
            <person name="Lv J."/>
            <person name="Arendt D."/>
            <person name="Savage R."/>
            <person name="Osoegawa K."/>
            <person name="de Jong P."/>
            <person name="Grimwood J."/>
            <person name="Chapman J.A."/>
            <person name="Shapiro H."/>
            <person name="Aerts A."/>
            <person name="Otillar R.P."/>
            <person name="Terry A.Y."/>
            <person name="Boore J.L."/>
            <person name="Grigoriev I.V."/>
            <person name="Lindberg D.R."/>
            <person name="Seaver E.C."/>
            <person name="Weisblat D.A."/>
            <person name="Putnam N.H."/>
            <person name="Rokhsar D.S."/>
        </authorList>
    </citation>
    <scope>NUCLEOTIDE SEQUENCE</scope>
    <source>
        <strain evidence="2 4">I ESC-2004</strain>
    </source>
</reference>
<feature type="non-terminal residue" evidence="2">
    <location>
        <position position="1"/>
    </location>
</feature>
<sequence length="262" mass="30546">VSDKRSIPSIINEEATKDVSHPPELTESHFDIALAFVEADEDAAKKVIEILEKFVCVGDNQSPKICPLNEYENSLNWIQSHPKYIDEALKRSTFLFMIITDNFLSDKWADQLIDDAIARKCKKNRPNLPELVLVFLSRESAAAKGDLRFGLRHDRDLEVERFFNEKAEFIKNFHRKDFVQEDFCQDYLDFVSEKLARKVHERKKREEKQEEKYREWKQNNEPRTQQIEEMPTVDESIATPIPESDSWPPSTSVEIDSAAVDK</sequence>